<keyword evidence="1" id="KW-1133">Transmembrane helix</keyword>
<feature type="domain" description="NfeD-like C-terminal" evidence="2">
    <location>
        <begin position="85"/>
        <end position="146"/>
    </location>
</feature>
<feature type="transmembrane region" description="Helical" evidence="1">
    <location>
        <begin position="9"/>
        <end position="35"/>
    </location>
</feature>
<dbReference type="Proteomes" id="UP000783588">
    <property type="component" value="Unassembled WGS sequence"/>
</dbReference>
<sequence length="147" mass="15685">MTMTISPIYIWVGVLIFCLVAEACTVQLITIWFAVGSVGAMAAAAMGFGETVQLGVCLTVAIVMLLLLRPVVRGKLLTTVDRTNADRILDQTAIVIQTIDAKQEIGQIRLMGQIWSARAADPNDCIPEGETVVVTAISGVKAIVKRA</sequence>
<evidence type="ECO:0000313" key="4">
    <source>
        <dbReference type="Proteomes" id="UP000783588"/>
    </source>
</evidence>
<name>A0ABS6ENA2_9FIRM</name>
<evidence type="ECO:0000256" key="1">
    <source>
        <dbReference type="SAM" id="Phobius"/>
    </source>
</evidence>
<comment type="caution">
    <text evidence="3">The sequence shown here is derived from an EMBL/GenBank/DDBJ whole genome shotgun (WGS) entry which is preliminary data.</text>
</comment>
<protein>
    <submittedName>
        <fullName evidence="3">NfeD family protein</fullName>
    </submittedName>
</protein>
<keyword evidence="1" id="KW-0472">Membrane</keyword>
<feature type="transmembrane region" description="Helical" evidence="1">
    <location>
        <begin position="41"/>
        <end position="68"/>
    </location>
</feature>
<accession>A0ABS6ENA2</accession>
<dbReference type="InterPro" id="IPR002810">
    <property type="entry name" value="NfeD-like_C"/>
</dbReference>
<evidence type="ECO:0000259" key="2">
    <source>
        <dbReference type="Pfam" id="PF01957"/>
    </source>
</evidence>
<dbReference type="Pfam" id="PF01957">
    <property type="entry name" value="NfeD"/>
    <property type="match status" value="1"/>
</dbReference>
<organism evidence="3 4">
    <name type="scientific">Butyricicoccus intestinisimiae</name>
    <dbReference type="NCBI Taxonomy" id="2841509"/>
    <lineage>
        <taxon>Bacteria</taxon>
        <taxon>Bacillati</taxon>
        <taxon>Bacillota</taxon>
        <taxon>Clostridia</taxon>
        <taxon>Eubacteriales</taxon>
        <taxon>Butyricicoccaceae</taxon>
        <taxon>Butyricicoccus</taxon>
    </lineage>
</organism>
<proteinExistence type="predicted"/>
<dbReference type="EMBL" id="JAHLQI010000001">
    <property type="protein sequence ID" value="MBU5489173.1"/>
    <property type="molecule type" value="Genomic_DNA"/>
</dbReference>
<gene>
    <name evidence="3" type="ORF">KQI75_00790</name>
</gene>
<keyword evidence="4" id="KW-1185">Reference proteome</keyword>
<evidence type="ECO:0000313" key="3">
    <source>
        <dbReference type="EMBL" id="MBU5489173.1"/>
    </source>
</evidence>
<reference evidence="3 4" key="1">
    <citation type="submission" date="2021-06" db="EMBL/GenBank/DDBJ databases">
        <authorList>
            <person name="Sun Q."/>
            <person name="Li D."/>
        </authorList>
    </citation>
    <scope>NUCLEOTIDE SEQUENCE [LARGE SCALE GENOMIC DNA]</scope>
    <source>
        <strain evidence="3 4">MSJd-7</strain>
    </source>
</reference>
<keyword evidence="1" id="KW-0812">Transmembrane</keyword>